<proteinExistence type="predicted"/>
<gene>
    <name evidence="1" type="ORF">G4B88_009998</name>
</gene>
<name>A0A7J6E5T4_CANSA</name>
<organism evidence="1 2">
    <name type="scientific">Cannabis sativa</name>
    <name type="common">Hemp</name>
    <name type="synonym">Marijuana</name>
    <dbReference type="NCBI Taxonomy" id="3483"/>
    <lineage>
        <taxon>Eukaryota</taxon>
        <taxon>Viridiplantae</taxon>
        <taxon>Streptophyta</taxon>
        <taxon>Embryophyta</taxon>
        <taxon>Tracheophyta</taxon>
        <taxon>Spermatophyta</taxon>
        <taxon>Magnoliopsida</taxon>
        <taxon>eudicotyledons</taxon>
        <taxon>Gunneridae</taxon>
        <taxon>Pentapetalae</taxon>
        <taxon>rosids</taxon>
        <taxon>fabids</taxon>
        <taxon>Rosales</taxon>
        <taxon>Cannabaceae</taxon>
        <taxon>Cannabis</taxon>
    </lineage>
</organism>
<keyword evidence="2" id="KW-1185">Reference proteome</keyword>
<evidence type="ECO:0000313" key="2">
    <source>
        <dbReference type="Proteomes" id="UP000583929"/>
    </source>
</evidence>
<dbReference type="Proteomes" id="UP000583929">
    <property type="component" value="Unassembled WGS sequence"/>
</dbReference>
<sequence>FRSVHGDTSYADQAPMRGIMSLQRAALARGHSEKWATCFRSFSTQGAATGITPQPPPPHLCDFEFLFIFVWELISVWNFKVHQVWSPCIDKNISKYQNEGRRSE</sequence>
<feature type="non-terminal residue" evidence="1">
    <location>
        <position position="1"/>
    </location>
</feature>
<dbReference type="AlphaFoldDB" id="A0A7J6E5T4"/>
<reference evidence="1 2" key="1">
    <citation type="journal article" date="2020" name="bioRxiv">
        <title>Sequence and annotation of 42 cannabis genomes reveals extensive copy number variation in cannabinoid synthesis and pathogen resistance genes.</title>
        <authorList>
            <person name="Mckernan K.J."/>
            <person name="Helbert Y."/>
            <person name="Kane L.T."/>
            <person name="Ebling H."/>
            <person name="Zhang L."/>
            <person name="Liu B."/>
            <person name="Eaton Z."/>
            <person name="Mclaughlin S."/>
            <person name="Kingan S."/>
            <person name="Baybayan P."/>
            <person name="Concepcion G."/>
            <person name="Jordan M."/>
            <person name="Riva A."/>
            <person name="Barbazuk W."/>
            <person name="Harkins T."/>
        </authorList>
    </citation>
    <scope>NUCLEOTIDE SEQUENCE [LARGE SCALE GENOMIC DNA]</scope>
    <source>
        <strain evidence="2">cv. Jamaican Lion 4</strain>
        <tissue evidence="1">Leaf</tissue>
    </source>
</reference>
<dbReference type="EMBL" id="JAATIQ010000512">
    <property type="protein sequence ID" value="KAF4353009.1"/>
    <property type="molecule type" value="Genomic_DNA"/>
</dbReference>
<protein>
    <submittedName>
        <fullName evidence="1">Uncharacterized protein</fullName>
    </submittedName>
</protein>
<comment type="caution">
    <text evidence="1">The sequence shown here is derived from an EMBL/GenBank/DDBJ whole genome shotgun (WGS) entry which is preliminary data.</text>
</comment>
<evidence type="ECO:0000313" key="1">
    <source>
        <dbReference type="EMBL" id="KAF4353009.1"/>
    </source>
</evidence>
<accession>A0A7J6E5T4</accession>